<feature type="compositionally biased region" description="Low complexity" evidence="1">
    <location>
        <begin position="322"/>
        <end position="333"/>
    </location>
</feature>
<feature type="domain" description="DNA replication regulator Sld3 C-terminal" evidence="2">
    <location>
        <begin position="175"/>
        <end position="609"/>
    </location>
</feature>
<feature type="compositionally biased region" description="Basic and acidic residues" evidence="1">
    <location>
        <begin position="657"/>
        <end position="674"/>
    </location>
</feature>
<feature type="region of interest" description="Disordered" evidence="1">
    <location>
        <begin position="318"/>
        <end position="486"/>
    </location>
</feature>
<feature type="compositionally biased region" description="Low complexity" evidence="1">
    <location>
        <begin position="430"/>
        <end position="482"/>
    </location>
</feature>
<evidence type="ECO:0000256" key="1">
    <source>
        <dbReference type="SAM" id="MobiDB-lite"/>
    </source>
</evidence>
<reference evidence="3 4" key="1">
    <citation type="submission" date="2024-01" db="EMBL/GenBank/DDBJ databases">
        <title>Comparative genomics of Cryptococcus and Kwoniella reveals pathogenesis evolution and contrasting modes of karyotype evolution via chromosome fusion or intercentromeric recombination.</title>
        <authorList>
            <person name="Coelho M.A."/>
            <person name="David-Palma M."/>
            <person name="Shea T."/>
            <person name="Bowers K."/>
            <person name="McGinley-Smith S."/>
            <person name="Mohammad A.W."/>
            <person name="Gnirke A."/>
            <person name="Yurkov A.M."/>
            <person name="Nowrousian M."/>
            <person name="Sun S."/>
            <person name="Cuomo C.A."/>
            <person name="Heitman J."/>
        </authorList>
    </citation>
    <scope>NUCLEOTIDE SEQUENCE [LARGE SCALE GENOMIC DNA]</scope>
    <source>
        <strain evidence="3 4">CBS 6074</strain>
    </source>
</reference>
<dbReference type="Proteomes" id="UP001355207">
    <property type="component" value="Chromosome 10"/>
</dbReference>
<dbReference type="GO" id="GO:0031261">
    <property type="term" value="C:DNA replication preinitiation complex"/>
    <property type="evidence" value="ECO:0007669"/>
    <property type="project" value="TreeGrafter"/>
</dbReference>
<evidence type="ECO:0000313" key="4">
    <source>
        <dbReference type="Proteomes" id="UP001355207"/>
    </source>
</evidence>
<feature type="compositionally biased region" description="Basic residues" evidence="1">
    <location>
        <begin position="209"/>
        <end position="218"/>
    </location>
</feature>
<dbReference type="InterPro" id="IPR013948">
    <property type="entry name" value="DNA_replication_reg_Sld3_C"/>
</dbReference>
<feature type="compositionally biased region" description="Polar residues" evidence="1">
    <location>
        <begin position="379"/>
        <end position="393"/>
    </location>
</feature>
<dbReference type="InterPro" id="IPR042511">
    <property type="entry name" value="Sld3"/>
</dbReference>
<keyword evidence="4" id="KW-1185">Reference proteome</keyword>
<feature type="region of interest" description="Disordered" evidence="1">
    <location>
        <begin position="500"/>
        <end position="674"/>
    </location>
</feature>
<proteinExistence type="predicted"/>
<feature type="compositionally biased region" description="Low complexity" evidence="1">
    <location>
        <begin position="500"/>
        <end position="511"/>
    </location>
</feature>
<gene>
    <name evidence="3" type="ORF">L201_007091</name>
</gene>
<dbReference type="PANTHER" id="PTHR28067:SF1">
    <property type="entry name" value="DNA REPLICATION REGULATOR SLD3"/>
    <property type="match status" value="1"/>
</dbReference>
<feature type="region of interest" description="Disordered" evidence="1">
    <location>
        <begin position="206"/>
        <end position="229"/>
    </location>
</feature>
<feature type="compositionally biased region" description="Low complexity" evidence="1">
    <location>
        <begin position="569"/>
        <end position="583"/>
    </location>
</feature>
<sequence length="674" mass="74825">MATLVESPQPIANSSNNQPILPFRLDLTCPIALPSKPLTTGLDWPYVTAGPSTYPEETTETFIKRRYYETLYLSEVLSPLPGFTSDVLEIFQAFSNQQGRQNSSNVIKAILLSLPQIEHKHRKVILPILTSSASSSISSSTEKLSDIEMNVIKFALELRLSSRQAIDDGIIPTPKKLIDELEKRETLIQIILLLIYIQFGPMNAEQPTKKRKRSKRSHRAELNDTPTALDPIEDPKTALELLIDRLSVWQAVSELGISIDQSTESSSKVKGKSKIDENSIANILGRFWKSVMLPYFLSEQPDLCSLFHQKVFGHPLPPKLLPAPNASSSTSTTKKPRKPKLTRPILSKDSLIPRPPPSYDRPRSISNEGLSIDERRRSLSGTGSRAPSDNGNASALKHEPPLDMKRSLSRSNTDLNNNHSSSAHNIGGFSRSLSRSRSRSIEPSLSRSESLSRSISHGIGSSSNLSSNNNNLLSSSRTISRNKSSKDLFKGREVNLLRRSTSSKKSLDSILGRGGEDSQSQSQNLRLGLLGRKTSSGKNENTQRRNSTEESQKPPNTLILATPSKPRNQSHSFFRSNQSQSQFPAWVPPTPIREEPSSASRPNYIAETPMAPTRIANKDMLPLDGLPDNDDHDEGMESDDPLGELWELTEDEDENEDHPKGRGRNEMVPETPMK</sequence>
<dbReference type="PANTHER" id="PTHR28067">
    <property type="entry name" value="DNA REPLICATION REGULATOR SLD3"/>
    <property type="match status" value="1"/>
</dbReference>
<dbReference type="GO" id="GO:0006270">
    <property type="term" value="P:DNA replication initiation"/>
    <property type="evidence" value="ECO:0007669"/>
    <property type="project" value="InterPro"/>
</dbReference>
<feature type="compositionally biased region" description="Basic and acidic residues" evidence="1">
    <location>
        <begin position="396"/>
        <end position="406"/>
    </location>
</feature>
<dbReference type="AlphaFoldDB" id="A0AAX4K3K3"/>
<accession>A0AAX4K3K3</accession>
<dbReference type="Gene3D" id="1.20.58.2130">
    <property type="match status" value="1"/>
</dbReference>
<evidence type="ECO:0000313" key="3">
    <source>
        <dbReference type="EMBL" id="WWC92137.1"/>
    </source>
</evidence>
<dbReference type="GeneID" id="91097760"/>
<feature type="compositionally biased region" description="Polar residues" evidence="1">
    <location>
        <begin position="409"/>
        <end position="424"/>
    </location>
</feature>
<dbReference type="Pfam" id="PF08639">
    <property type="entry name" value="Sld3_STD"/>
    <property type="match status" value="1"/>
</dbReference>
<organism evidence="3 4">
    <name type="scientific">Kwoniella dendrophila CBS 6074</name>
    <dbReference type="NCBI Taxonomy" id="1295534"/>
    <lineage>
        <taxon>Eukaryota</taxon>
        <taxon>Fungi</taxon>
        <taxon>Dikarya</taxon>
        <taxon>Basidiomycota</taxon>
        <taxon>Agaricomycotina</taxon>
        <taxon>Tremellomycetes</taxon>
        <taxon>Tremellales</taxon>
        <taxon>Cryptococcaceae</taxon>
        <taxon>Kwoniella</taxon>
    </lineage>
</organism>
<feature type="compositionally biased region" description="Acidic residues" evidence="1">
    <location>
        <begin position="627"/>
        <end position="656"/>
    </location>
</feature>
<name>A0AAX4K3K3_9TREE</name>
<protein>
    <recommendedName>
        <fullName evidence="2">DNA replication regulator Sld3 C-terminal domain-containing protein</fullName>
    </recommendedName>
</protein>
<dbReference type="EMBL" id="CP144107">
    <property type="protein sequence ID" value="WWC92137.1"/>
    <property type="molecule type" value="Genomic_DNA"/>
</dbReference>
<feature type="compositionally biased region" description="Basic and acidic residues" evidence="1">
    <location>
        <begin position="541"/>
        <end position="552"/>
    </location>
</feature>
<evidence type="ECO:0000259" key="2">
    <source>
        <dbReference type="Pfam" id="PF08639"/>
    </source>
</evidence>
<dbReference type="RefSeq" id="XP_066078899.1">
    <property type="nucleotide sequence ID" value="XM_066222802.1"/>
</dbReference>